<evidence type="ECO:0000256" key="9">
    <source>
        <dbReference type="PIRSR" id="PIRSR000485-1"/>
    </source>
</evidence>
<evidence type="ECO:0000256" key="1">
    <source>
        <dbReference type="ARBA" id="ARBA00005209"/>
    </source>
</evidence>
<dbReference type="InterPro" id="IPR000836">
    <property type="entry name" value="PRTase_dom"/>
</dbReference>
<dbReference type="RefSeq" id="WP_188680499.1">
    <property type="nucleotide sequence ID" value="NZ_BMNY01000001.1"/>
</dbReference>
<feature type="binding site" evidence="7 10">
    <location>
        <position position="368"/>
    </location>
    <ligand>
        <name>Mg(2+)</name>
        <dbReference type="ChEBI" id="CHEBI:18420"/>
    </ligand>
</feature>
<keyword evidence="14" id="KW-1185">Reference proteome</keyword>
<comment type="cofactor">
    <cofactor evidence="7 11">
        <name>[4Fe-4S] cluster</name>
        <dbReference type="ChEBI" id="CHEBI:49883"/>
    </cofactor>
    <text evidence="7 11">Binds 1 [4Fe-4S] cluster per subunit.</text>
</comment>
<dbReference type="NCBIfam" id="TIGR01134">
    <property type="entry name" value="purF"/>
    <property type="match status" value="1"/>
</dbReference>
<dbReference type="PIRSF" id="PIRSF000485">
    <property type="entry name" value="Amd_phspho_trans"/>
    <property type="match status" value="1"/>
</dbReference>
<feature type="binding site" evidence="7 10">
    <location>
        <position position="367"/>
    </location>
    <ligand>
        <name>Mg(2+)</name>
        <dbReference type="ChEBI" id="CHEBI:18420"/>
    </ligand>
</feature>
<comment type="function">
    <text evidence="7">Catalyzes the formation of phosphoribosylamine from phosphoribosylpyrophosphate (PRPP) and glutamine.</text>
</comment>
<dbReference type="GO" id="GO:0009113">
    <property type="term" value="P:purine nucleobase biosynthetic process"/>
    <property type="evidence" value="ECO:0007669"/>
    <property type="project" value="UniProtKB-UniRule"/>
</dbReference>
<dbReference type="Gene3D" id="3.60.20.10">
    <property type="entry name" value="Glutamine Phosphoribosylpyrophosphate, subunit 1, domain 1"/>
    <property type="match status" value="1"/>
</dbReference>
<dbReference type="Gene3D" id="3.40.50.2020">
    <property type="match status" value="1"/>
</dbReference>
<gene>
    <name evidence="7" type="primary">purF</name>
    <name evidence="13" type="ORF">GCM10007108_07880</name>
</gene>
<sequence>MDSLPLGSDHTDGQKPSEYCAVVGYKGGGEALDSLLTSLKTLQHRGQESAGIAVFKSGSVQVHKGMGLVSEVFNPKYSDFSFLDGSRVGIGHTRYSTAGRKTVENAGPFVVSSSVGYIAISHNGEITNAEQLKESMKRRGATFQTTSDTEVMLMEISRDVNEFGIVNGIKQAMNRLKGAYSATLLINDRLFAIRDPHGFRPLVIGRLPDGYLVASESCAIDVLGGELLRDVMPGEVVEIREDGLHTLFVQASKSISHCMFEYVYFARPDSIIDGREVFDTRIELGRRLAREHPVDADLVIPVPDSGRSQALGYSMESGIPYNEGLIKNRFSERTFIMPTQEQRRNAVKVKLNAIKSTVKDKRVVLVDDSIVRGNTMKHIVDILRRAGAREIHVRIGSPEIIAPCYFGVDMKTKDQFIAAGRTTEEIRKEIGADSLGYVSIEGLVDAIGFPAESLCLGCLTGKYPVTIPGERHAAQSELENF</sequence>
<feature type="domain" description="Glutamine amidotransferase type-2" evidence="12">
    <location>
        <begin position="20"/>
        <end position="242"/>
    </location>
</feature>
<evidence type="ECO:0000256" key="11">
    <source>
        <dbReference type="PIRSR" id="PIRSR000485-3"/>
    </source>
</evidence>
<evidence type="ECO:0000256" key="5">
    <source>
        <dbReference type="ARBA" id="ARBA00022755"/>
    </source>
</evidence>
<keyword evidence="7 10" id="KW-0460">Magnesium</keyword>
<dbReference type="PROSITE" id="PS51278">
    <property type="entry name" value="GATASE_TYPE_2"/>
    <property type="match status" value="1"/>
</dbReference>
<dbReference type="GO" id="GO:0000287">
    <property type="term" value="F:magnesium ion binding"/>
    <property type="evidence" value="ECO:0007669"/>
    <property type="project" value="UniProtKB-UniRule"/>
</dbReference>
<evidence type="ECO:0000256" key="4">
    <source>
        <dbReference type="ARBA" id="ARBA00022679"/>
    </source>
</evidence>
<dbReference type="AlphaFoldDB" id="A0AA37BRR4"/>
<dbReference type="GO" id="GO:0051539">
    <property type="term" value="F:4 iron, 4 sulfur cluster binding"/>
    <property type="evidence" value="ECO:0007669"/>
    <property type="project" value="UniProtKB-KW"/>
</dbReference>
<organism evidence="13 14">
    <name type="scientific">Thermogymnomonas acidicola</name>
    <dbReference type="NCBI Taxonomy" id="399579"/>
    <lineage>
        <taxon>Archaea</taxon>
        <taxon>Methanobacteriati</taxon>
        <taxon>Thermoplasmatota</taxon>
        <taxon>Thermoplasmata</taxon>
        <taxon>Thermoplasmatales</taxon>
        <taxon>Thermogymnomonas</taxon>
    </lineage>
</organism>
<reference evidence="13" key="2">
    <citation type="submission" date="2022-09" db="EMBL/GenBank/DDBJ databases">
        <authorList>
            <person name="Sun Q."/>
            <person name="Ohkuma M."/>
        </authorList>
    </citation>
    <scope>NUCLEOTIDE SEQUENCE</scope>
    <source>
        <strain evidence="13">JCM 13583</strain>
    </source>
</reference>
<dbReference type="PANTHER" id="PTHR11907">
    <property type="entry name" value="AMIDOPHOSPHORIBOSYLTRANSFERASE"/>
    <property type="match status" value="1"/>
</dbReference>
<keyword evidence="7 11" id="KW-0408">Iron</keyword>
<dbReference type="GO" id="GO:0004044">
    <property type="term" value="F:amidophosphoribosyltransferase activity"/>
    <property type="evidence" value="ECO:0007669"/>
    <property type="project" value="UniProtKB-UniRule"/>
</dbReference>
<comment type="catalytic activity">
    <reaction evidence="7 8">
        <text>5-phospho-beta-D-ribosylamine + L-glutamate + diphosphate = 5-phospho-alpha-D-ribose 1-diphosphate + L-glutamine + H2O</text>
        <dbReference type="Rhea" id="RHEA:14905"/>
        <dbReference type="ChEBI" id="CHEBI:15377"/>
        <dbReference type="ChEBI" id="CHEBI:29985"/>
        <dbReference type="ChEBI" id="CHEBI:33019"/>
        <dbReference type="ChEBI" id="CHEBI:58017"/>
        <dbReference type="ChEBI" id="CHEBI:58359"/>
        <dbReference type="ChEBI" id="CHEBI:58681"/>
        <dbReference type="EC" id="2.4.2.14"/>
    </reaction>
</comment>
<evidence type="ECO:0000313" key="14">
    <source>
        <dbReference type="Proteomes" id="UP000632195"/>
    </source>
</evidence>
<name>A0AA37BRR4_9ARCH</name>
<proteinExistence type="inferred from homology"/>
<dbReference type="InterPro" id="IPR029057">
    <property type="entry name" value="PRTase-like"/>
</dbReference>
<dbReference type="EC" id="2.4.2.14" evidence="7"/>
<dbReference type="Proteomes" id="UP000632195">
    <property type="component" value="Unassembled WGS sequence"/>
</dbReference>
<dbReference type="CDD" id="cd06223">
    <property type="entry name" value="PRTases_typeI"/>
    <property type="match status" value="1"/>
</dbReference>
<dbReference type="CDD" id="cd00715">
    <property type="entry name" value="GPATase_N"/>
    <property type="match status" value="1"/>
</dbReference>
<comment type="pathway">
    <text evidence="1 7 8">Purine metabolism; IMP biosynthesis via de novo pathway; N(1)-(5-phospho-D-ribosyl)glycinamide from 5-phospho-alpha-D-ribose 1-diphosphate: step 1/2.</text>
</comment>
<comment type="cofactor">
    <cofactor evidence="7 10">
        <name>Mg(2+)</name>
        <dbReference type="ChEBI" id="CHEBI:18420"/>
    </cofactor>
    <text evidence="7 10">Binds 1 Mg(2+) ion per subunit.</text>
</comment>
<keyword evidence="5 7" id="KW-0658">Purine biosynthesis</keyword>
<dbReference type="Pfam" id="PF00156">
    <property type="entry name" value="Pribosyltran"/>
    <property type="match status" value="1"/>
</dbReference>
<feature type="binding site" evidence="7 11">
    <location>
        <position position="404"/>
    </location>
    <ligand>
        <name>[4Fe-4S] cluster</name>
        <dbReference type="ChEBI" id="CHEBI:49883"/>
    </ligand>
</feature>
<dbReference type="SUPFAM" id="SSF53271">
    <property type="entry name" value="PRTase-like"/>
    <property type="match status" value="1"/>
</dbReference>
<evidence type="ECO:0000313" key="13">
    <source>
        <dbReference type="EMBL" id="GGM72120.1"/>
    </source>
</evidence>
<dbReference type="SUPFAM" id="SSF56235">
    <property type="entry name" value="N-terminal nucleophile aminohydrolases (Ntn hydrolases)"/>
    <property type="match status" value="1"/>
</dbReference>
<dbReference type="InterPro" id="IPR029055">
    <property type="entry name" value="Ntn_hydrolases_N"/>
</dbReference>
<comment type="caution">
    <text evidence="13">The sequence shown here is derived from an EMBL/GenBank/DDBJ whole genome shotgun (WGS) entry which is preliminary data.</text>
</comment>
<feature type="active site" description="Nucleophile" evidence="7 9">
    <location>
        <position position="20"/>
    </location>
</feature>
<feature type="binding site" evidence="7 10">
    <location>
        <position position="305"/>
    </location>
    <ligand>
        <name>Mg(2+)</name>
        <dbReference type="ChEBI" id="CHEBI:18420"/>
    </ligand>
</feature>
<feature type="binding site" evidence="7 11">
    <location>
        <position position="458"/>
    </location>
    <ligand>
        <name>[4Fe-4S] cluster</name>
        <dbReference type="ChEBI" id="CHEBI:49883"/>
    </ligand>
</feature>
<dbReference type="HAMAP" id="MF_01931">
    <property type="entry name" value="PurF"/>
    <property type="match status" value="1"/>
</dbReference>
<keyword evidence="3 7" id="KW-0328">Glycosyltransferase</keyword>
<evidence type="ECO:0000256" key="2">
    <source>
        <dbReference type="ARBA" id="ARBA00010138"/>
    </source>
</evidence>
<keyword evidence="7" id="KW-0004">4Fe-4S</keyword>
<reference evidence="13" key="1">
    <citation type="journal article" date="2014" name="Int. J. Syst. Evol. Microbiol.">
        <title>Complete genome sequence of Corynebacterium casei LMG S-19264T (=DSM 44701T), isolated from a smear-ripened cheese.</title>
        <authorList>
            <consortium name="US DOE Joint Genome Institute (JGI-PGF)"/>
            <person name="Walter F."/>
            <person name="Albersmeier A."/>
            <person name="Kalinowski J."/>
            <person name="Ruckert C."/>
        </authorList>
    </citation>
    <scope>NUCLEOTIDE SEQUENCE</scope>
    <source>
        <strain evidence="13">JCM 13583</strain>
    </source>
</reference>
<evidence type="ECO:0000256" key="3">
    <source>
        <dbReference type="ARBA" id="ARBA00022676"/>
    </source>
</evidence>
<accession>A0AA37BRR4</accession>
<keyword evidence="6 7" id="KW-0315">Glutamine amidotransferase</keyword>
<evidence type="ECO:0000256" key="7">
    <source>
        <dbReference type="HAMAP-Rule" id="MF_01931"/>
    </source>
</evidence>
<evidence type="ECO:0000256" key="8">
    <source>
        <dbReference type="PIRNR" id="PIRNR000485"/>
    </source>
</evidence>
<evidence type="ECO:0000256" key="6">
    <source>
        <dbReference type="ARBA" id="ARBA00022962"/>
    </source>
</evidence>
<protein>
    <recommendedName>
        <fullName evidence="7">Amidophosphoribosyltransferase</fullName>
        <shortName evidence="7">ATase</shortName>
        <ecNumber evidence="7">2.4.2.14</ecNumber>
    </recommendedName>
    <alternativeName>
        <fullName evidence="7">Glutamine phosphoribosylpyrophosphate amidotransferase</fullName>
        <shortName evidence="7">GPATase</shortName>
    </alternativeName>
</protein>
<keyword evidence="4 7" id="KW-0808">Transferase</keyword>
<dbReference type="InterPro" id="IPR005854">
    <property type="entry name" value="PurF"/>
</dbReference>
<dbReference type="InterPro" id="IPR017932">
    <property type="entry name" value="GATase_2_dom"/>
</dbReference>
<dbReference type="Pfam" id="PF13522">
    <property type="entry name" value="GATase_6"/>
    <property type="match status" value="1"/>
</dbReference>
<comment type="similarity">
    <text evidence="2 7 8">In the C-terminal section; belongs to the purine/pyrimidine phosphoribosyltransferase family.</text>
</comment>
<evidence type="ECO:0000256" key="10">
    <source>
        <dbReference type="PIRSR" id="PIRSR000485-2"/>
    </source>
</evidence>
<feature type="binding site" evidence="7 11">
    <location>
        <position position="455"/>
    </location>
    <ligand>
        <name>[4Fe-4S] cluster</name>
        <dbReference type="ChEBI" id="CHEBI:49883"/>
    </ligand>
</feature>
<keyword evidence="7 10" id="KW-0479">Metal-binding</keyword>
<dbReference type="GO" id="GO:0006189">
    <property type="term" value="P:'de novo' IMP biosynthetic process"/>
    <property type="evidence" value="ECO:0007669"/>
    <property type="project" value="UniProtKB-UniRule"/>
</dbReference>
<keyword evidence="7 11" id="KW-0411">Iron-sulfur</keyword>
<dbReference type="InterPro" id="IPR035584">
    <property type="entry name" value="PurF_N"/>
</dbReference>
<evidence type="ECO:0000259" key="12">
    <source>
        <dbReference type="PROSITE" id="PS51278"/>
    </source>
</evidence>
<dbReference type="EMBL" id="BMNY01000001">
    <property type="protein sequence ID" value="GGM72120.1"/>
    <property type="molecule type" value="Genomic_DNA"/>
</dbReference>
<feature type="binding site" evidence="7 11">
    <location>
        <position position="258"/>
    </location>
    <ligand>
        <name>[4Fe-4S] cluster</name>
        <dbReference type="ChEBI" id="CHEBI:49883"/>
    </ligand>
</feature>